<protein>
    <submittedName>
        <fullName evidence="2">Ribosomal protein S1</fullName>
    </submittedName>
</protein>
<feature type="domain" description="S1 motif" evidence="1">
    <location>
        <begin position="185"/>
        <end position="253"/>
    </location>
</feature>
<dbReference type="InterPro" id="IPR003029">
    <property type="entry name" value="S1_domain"/>
</dbReference>
<organism evidence="2">
    <name type="scientific">Balbiania investiens</name>
    <dbReference type="NCBI Taxonomy" id="111861"/>
    <lineage>
        <taxon>Eukaryota</taxon>
        <taxon>Rhodophyta</taxon>
        <taxon>Florideophyceae</taxon>
        <taxon>Nemaliophycidae</taxon>
        <taxon>Balbianiales</taxon>
        <taxon>Balbianiaceae</taxon>
        <taxon>Balbiania</taxon>
    </lineage>
</organism>
<dbReference type="GeneID" id="40138715"/>
<dbReference type="GO" id="GO:0005840">
    <property type="term" value="C:ribosome"/>
    <property type="evidence" value="ECO:0007669"/>
    <property type="project" value="UniProtKB-KW"/>
</dbReference>
<evidence type="ECO:0000313" key="2">
    <source>
        <dbReference type="EMBL" id="QBX88569.1"/>
    </source>
</evidence>
<dbReference type="PROSITE" id="PS50126">
    <property type="entry name" value="S1"/>
    <property type="match status" value="3"/>
</dbReference>
<dbReference type="PANTHER" id="PTHR47559:SF1">
    <property type="entry name" value="OS03G0844900 PROTEIN"/>
    <property type="match status" value="1"/>
</dbReference>
<dbReference type="InterPro" id="IPR035104">
    <property type="entry name" value="Ribosomal_protein_S1-like"/>
</dbReference>
<dbReference type="RefSeq" id="YP_009628786.1">
    <property type="nucleotide sequence ID" value="NC_042171.1"/>
</dbReference>
<proteinExistence type="predicted"/>
<dbReference type="Pfam" id="PF00575">
    <property type="entry name" value="S1"/>
    <property type="match status" value="2"/>
</dbReference>
<dbReference type="SMART" id="SM00316">
    <property type="entry name" value="S1"/>
    <property type="match status" value="3"/>
</dbReference>
<dbReference type="EMBL" id="MH026108">
    <property type="protein sequence ID" value="QBX88569.1"/>
    <property type="molecule type" value="Genomic_DNA"/>
</dbReference>
<feature type="domain" description="S1 motif" evidence="1">
    <location>
        <begin position="107"/>
        <end position="171"/>
    </location>
</feature>
<keyword evidence="2" id="KW-0689">Ribosomal protein</keyword>
<sequence>MYFTHENFAKVLNIYNYRLHIGDIVAGTIFNKEKDGYLIDIGANNAAYLPLEEVSLNGKSQDILQVNDILELFILAYNEESRQLILSLRRLAYIKAWARIKQLKTEDIIIQVPACGINKGGILIEIEDIQGFIPNSHLSYLVQLNNLSSNFILCKLLVAEEQSNKLILSNRCAILEKMIQNLHIGKTYDSTIIKIKTYGIIVNIYNIPALLHVSEIGISYITDLNELFTVGDNLKVQIIHIDIKQGRLSVSRRKIQSK</sequence>
<dbReference type="Gene3D" id="2.40.50.140">
    <property type="entry name" value="Nucleic acid-binding proteins"/>
    <property type="match status" value="2"/>
</dbReference>
<gene>
    <name evidence="2" type="primary">rps1</name>
</gene>
<name>A0A4D6BNL4_9FLOR</name>
<reference evidence="2" key="1">
    <citation type="journal article" date="2019" name="Phycologia">
        <title>Chloroplast and mitochondrial genomes of Balbiania investiens (Balbianiales, Nemaliophycidae).</title>
        <authorList>
            <person name="Evans J.R."/>
            <person name="StAmour N."/>
            <person name="Verbruggen H."/>
            <person name="Salomaki E.D."/>
            <person name="Vis M.L."/>
        </authorList>
    </citation>
    <scope>NUCLEOTIDE SEQUENCE</scope>
</reference>
<geneLocation type="plastid" evidence="2"/>
<dbReference type="PRINTS" id="PR00681">
    <property type="entry name" value="RIBOSOMALS1"/>
</dbReference>
<dbReference type="InterPro" id="IPR052757">
    <property type="entry name" value="Ribosomal_protein_S1"/>
</dbReference>
<accession>A0A4D6BNL4</accession>
<dbReference type="GO" id="GO:0003676">
    <property type="term" value="F:nucleic acid binding"/>
    <property type="evidence" value="ECO:0007669"/>
    <property type="project" value="InterPro"/>
</dbReference>
<keyword evidence="2" id="KW-0687">Ribonucleoprotein</keyword>
<evidence type="ECO:0000259" key="1">
    <source>
        <dbReference type="PROSITE" id="PS50126"/>
    </source>
</evidence>
<dbReference type="InterPro" id="IPR012340">
    <property type="entry name" value="NA-bd_OB-fold"/>
</dbReference>
<dbReference type="SUPFAM" id="SSF50249">
    <property type="entry name" value="Nucleic acid-binding proteins"/>
    <property type="match status" value="2"/>
</dbReference>
<keyword evidence="2" id="KW-0934">Plastid</keyword>
<feature type="domain" description="S1 motif" evidence="1">
    <location>
        <begin position="22"/>
        <end position="89"/>
    </location>
</feature>
<dbReference type="PANTHER" id="PTHR47559">
    <property type="entry name" value="OS03G0844900 PROTEIN"/>
    <property type="match status" value="1"/>
</dbReference>
<dbReference type="AlphaFoldDB" id="A0A4D6BNL4"/>